<dbReference type="PANTHER" id="PTHR39185:SF1">
    <property type="entry name" value="SWARMING MOTILITY PROTEIN SWRD"/>
    <property type="match status" value="1"/>
</dbReference>
<dbReference type="InterPro" id="IPR009384">
    <property type="entry name" value="SwrD-like"/>
</dbReference>
<accession>A0A553ZY88</accession>
<protein>
    <submittedName>
        <fullName evidence="1">Flagellar protein FlbD</fullName>
    </submittedName>
</protein>
<keyword evidence="1" id="KW-0966">Cell projection</keyword>
<dbReference type="PANTHER" id="PTHR39185">
    <property type="entry name" value="SWARMING MOTILITY PROTEIN SWRD"/>
    <property type="match status" value="1"/>
</dbReference>
<keyword evidence="1" id="KW-0282">Flagellum</keyword>
<sequence>MIRLQRLNGQYFLLNALLIEQVESIPDTRITLIGGKKIIVKNDLEDVFDLINRRFQAIGIHGSVFSKKGGE</sequence>
<evidence type="ECO:0000313" key="2">
    <source>
        <dbReference type="Proteomes" id="UP000318521"/>
    </source>
</evidence>
<dbReference type="EMBL" id="VLXZ01000006">
    <property type="protein sequence ID" value="TSB46417.1"/>
    <property type="molecule type" value="Genomic_DNA"/>
</dbReference>
<dbReference type="AlphaFoldDB" id="A0A553ZY88"/>
<dbReference type="Pfam" id="PF06289">
    <property type="entry name" value="FlbD"/>
    <property type="match status" value="1"/>
</dbReference>
<name>A0A553ZY88_9BACI</name>
<dbReference type="Proteomes" id="UP000318521">
    <property type="component" value="Unassembled WGS sequence"/>
</dbReference>
<proteinExistence type="predicted"/>
<gene>
    <name evidence="1" type="ORF">FN960_11465</name>
</gene>
<keyword evidence="2" id="KW-1185">Reference proteome</keyword>
<dbReference type="RefSeq" id="WP_143848864.1">
    <property type="nucleotide sequence ID" value="NZ_VLXZ01000006.1"/>
</dbReference>
<keyword evidence="1" id="KW-0969">Cilium</keyword>
<evidence type="ECO:0000313" key="1">
    <source>
        <dbReference type="EMBL" id="TSB46417.1"/>
    </source>
</evidence>
<dbReference type="OrthoDB" id="9799862at2"/>
<reference evidence="1 2" key="1">
    <citation type="submission" date="2019-07" db="EMBL/GenBank/DDBJ databases">
        <authorList>
            <person name="Park Y.J."/>
            <person name="Jeong S.E."/>
            <person name="Jung H.S."/>
        </authorList>
    </citation>
    <scope>NUCLEOTIDE SEQUENCE [LARGE SCALE GENOMIC DNA]</scope>
    <source>
        <strain evidence="2">P16(2019)</strain>
    </source>
</reference>
<comment type="caution">
    <text evidence="1">The sequence shown here is derived from an EMBL/GenBank/DDBJ whole genome shotgun (WGS) entry which is preliminary data.</text>
</comment>
<organism evidence="1 2">
    <name type="scientific">Alkalicoccobacillus porphyridii</name>
    <dbReference type="NCBI Taxonomy" id="2597270"/>
    <lineage>
        <taxon>Bacteria</taxon>
        <taxon>Bacillati</taxon>
        <taxon>Bacillota</taxon>
        <taxon>Bacilli</taxon>
        <taxon>Bacillales</taxon>
        <taxon>Bacillaceae</taxon>
        <taxon>Alkalicoccobacillus</taxon>
    </lineage>
</organism>